<comment type="subcellular location">
    <subcellularLocation>
        <location evidence="20">Endoplasmic reticulum membrane</location>
        <topology evidence="20">Single-pass membrane protein</topology>
        <orientation evidence="20">Cytoplasmic side</orientation>
    </subcellularLocation>
    <subcellularLocation>
        <location evidence="20">Mitochondrion outer membrane</location>
        <topology evidence="20">Single-pass membrane protein</topology>
        <orientation evidence="20">Cytoplasmic side</orientation>
    </subcellularLocation>
    <subcellularLocation>
        <location evidence="20">Cell membrane</location>
        <topology evidence="20">Single-pass membrane protein</topology>
        <orientation evidence="20">Cytoplasmic side</orientation>
    </subcellularLocation>
</comment>
<dbReference type="Gene3D" id="1.20.990.10">
    <property type="entry name" value="NADPH-cytochrome p450 Reductase, Chain A, domain 3"/>
    <property type="match status" value="1"/>
</dbReference>
<evidence type="ECO:0000256" key="9">
    <source>
        <dbReference type="ARBA" id="ARBA00022857"/>
    </source>
</evidence>
<dbReference type="GO" id="GO:0005789">
    <property type="term" value="C:endoplasmic reticulum membrane"/>
    <property type="evidence" value="ECO:0007669"/>
    <property type="project" value="UniProtKB-SubCell"/>
</dbReference>
<evidence type="ECO:0000256" key="3">
    <source>
        <dbReference type="ARBA" id="ARBA00022630"/>
    </source>
</evidence>
<evidence type="ECO:0000256" key="21">
    <source>
        <dbReference type="SAM" id="MobiDB-lite"/>
    </source>
</evidence>
<evidence type="ECO:0000256" key="14">
    <source>
        <dbReference type="ARBA" id="ARBA00023098"/>
    </source>
</evidence>
<dbReference type="Pfam" id="PF00258">
    <property type="entry name" value="Flavodoxin_1"/>
    <property type="match status" value="1"/>
</dbReference>
<evidence type="ECO:0000256" key="17">
    <source>
        <dbReference type="ARBA" id="ARBA00023166"/>
    </source>
</evidence>
<feature type="domain" description="Flavodoxin-like" evidence="22">
    <location>
        <begin position="71"/>
        <end position="225"/>
    </location>
</feature>
<keyword evidence="3 20" id="KW-0285">Flavoprotein</keyword>
<comment type="caution">
    <text evidence="24">The sequence shown here is derived from an EMBL/GenBank/DDBJ whole genome shotgun (WGS) entry which is preliminary data.</text>
</comment>
<dbReference type="InterPro" id="IPR039261">
    <property type="entry name" value="FNR_nucleotide-bd"/>
</dbReference>
<evidence type="ECO:0000256" key="12">
    <source>
        <dbReference type="ARBA" id="ARBA00023002"/>
    </source>
</evidence>
<evidence type="ECO:0000256" key="16">
    <source>
        <dbReference type="ARBA" id="ARBA00023136"/>
    </source>
</evidence>
<comment type="catalytic activity">
    <reaction evidence="19 20">
        <text>2 oxidized [cytochrome P450] + NADPH = 2 reduced [cytochrome P450] + NADP(+) + H(+)</text>
        <dbReference type="Rhea" id="RHEA:24040"/>
        <dbReference type="Rhea" id="RHEA-COMP:14627"/>
        <dbReference type="Rhea" id="RHEA-COMP:14628"/>
        <dbReference type="ChEBI" id="CHEBI:15378"/>
        <dbReference type="ChEBI" id="CHEBI:55376"/>
        <dbReference type="ChEBI" id="CHEBI:57783"/>
        <dbReference type="ChEBI" id="CHEBI:58349"/>
        <dbReference type="ChEBI" id="CHEBI:60344"/>
        <dbReference type="EC" id="1.6.2.4"/>
    </reaction>
</comment>
<evidence type="ECO:0000259" key="22">
    <source>
        <dbReference type="PROSITE" id="PS50902"/>
    </source>
</evidence>
<evidence type="ECO:0000256" key="20">
    <source>
        <dbReference type="HAMAP-Rule" id="MF_03212"/>
    </source>
</evidence>
<keyword evidence="15 20" id="KW-0496">Mitochondrion</keyword>
<evidence type="ECO:0000256" key="7">
    <source>
        <dbReference type="ARBA" id="ARBA00022824"/>
    </source>
</evidence>
<evidence type="ECO:0000256" key="18">
    <source>
        <dbReference type="ARBA" id="ARBA00023221"/>
    </source>
</evidence>
<evidence type="ECO:0000256" key="2">
    <source>
        <dbReference type="ARBA" id="ARBA00022516"/>
    </source>
</evidence>
<name>A0A8K0NTF0_9TREE</name>
<protein>
    <recommendedName>
        <fullName evidence="20">NADPH--cytochrome P450 reductase</fullName>
        <shortName evidence="20">CPR</shortName>
        <shortName evidence="20">P450R</shortName>
        <ecNumber evidence="20">1.6.2.4</ecNumber>
    </recommendedName>
</protein>
<keyword evidence="13 20" id="KW-0756">Sterol biosynthesis</keyword>
<feature type="binding site" evidence="20">
    <location>
        <begin position="485"/>
        <end position="488"/>
    </location>
    <ligand>
        <name>FAD</name>
        <dbReference type="ChEBI" id="CHEBI:57692"/>
    </ligand>
</feature>
<feature type="binding site" evidence="20">
    <location>
        <begin position="174"/>
        <end position="183"/>
    </location>
    <ligand>
        <name>FMN</name>
        <dbReference type="ChEBI" id="CHEBI:58210"/>
    </ligand>
</feature>
<accession>A0A8K0NTF0</accession>
<evidence type="ECO:0000313" key="25">
    <source>
        <dbReference type="Proteomes" id="UP000812966"/>
    </source>
</evidence>
<dbReference type="Proteomes" id="UP000812966">
    <property type="component" value="Unassembled WGS sequence"/>
</dbReference>
<dbReference type="AlphaFoldDB" id="A0A8K0NTF0"/>
<dbReference type="InterPro" id="IPR008254">
    <property type="entry name" value="Flavodoxin/NO_synth"/>
</dbReference>
<comment type="function">
    <text evidence="20">This enzyme is required for electron transfer from NADP to cytochrome P450 in microsomes. It can also provide electron transfer to heme oxygenase and cytochrome B5. Involved in ergosterol biosynthesis.</text>
</comment>
<comment type="cofactor">
    <cofactor evidence="20">
        <name>FMN</name>
        <dbReference type="ChEBI" id="CHEBI:58210"/>
    </cofactor>
    <text evidence="20">Binds 1 FMN per monomer.</text>
</comment>
<feature type="domain" description="FAD-binding FR-type" evidence="23">
    <location>
        <begin position="295"/>
        <end position="563"/>
    </location>
</feature>
<dbReference type="InterPro" id="IPR023173">
    <property type="entry name" value="NADPH_Cyt_P450_Rdtase_alpha"/>
</dbReference>
<feature type="binding site" evidence="20">
    <location>
        <position position="509"/>
    </location>
    <ligand>
        <name>FAD</name>
        <dbReference type="ChEBI" id="CHEBI:57692"/>
    </ligand>
</feature>
<feature type="binding site" evidence="20">
    <location>
        <begin position="503"/>
        <end position="505"/>
    </location>
    <ligand>
        <name>FAD</name>
        <dbReference type="ChEBI" id="CHEBI:57692"/>
    </ligand>
</feature>
<comment type="similarity">
    <text evidence="20">In the C-terminal section; belongs to the flavoprotein pyridine nucleotide cytochrome reductase family.</text>
</comment>
<proteinExistence type="inferred from homology"/>
<feature type="binding site" evidence="20">
    <location>
        <begin position="129"/>
        <end position="132"/>
    </location>
    <ligand>
        <name>FMN</name>
        <dbReference type="ChEBI" id="CHEBI:58210"/>
    </ligand>
</feature>
<dbReference type="FunFam" id="2.40.30.10:FF:000100">
    <property type="entry name" value="NADPH--cytochrome P450 reductase"/>
    <property type="match status" value="1"/>
</dbReference>
<dbReference type="EMBL" id="JABELV010000056">
    <property type="protein sequence ID" value="KAG7548981.1"/>
    <property type="molecule type" value="Genomic_DNA"/>
</dbReference>
<keyword evidence="12 20" id="KW-0560">Oxidoreductase</keyword>
<feature type="binding site" evidence="20">
    <location>
        <begin position="691"/>
        <end position="692"/>
    </location>
    <ligand>
        <name>NADP(+)</name>
        <dbReference type="ChEBI" id="CHEBI:58349"/>
    </ligand>
</feature>
<organism evidence="24 25">
    <name type="scientific">Filobasidium floriforme</name>
    <dbReference type="NCBI Taxonomy" id="5210"/>
    <lineage>
        <taxon>Eukaryota</taxon>
        <taxon>Fungi</taxon>
        <taxon>Dikarya</taxon>
        <taxon>Basidiomycota</taxon>
        <taxon>Agaricomycotina</taxon>
        <taxon>Tremellomycetes</taxon>
        <taxon>Filobasidiales</taxon>
        <taxon>Filobasidiaceae</taxon>
        <taxon>Filobasidium</taxon>
    </lineage>
</organism>
<dbReference type="FunFam" id="3.40.50.360:FF:000024">
    <property type="entry name" value="NADPH--cytochrome P450 reductase"/>
    <property type="match status" value="1"/>
</dbReference>
<dbReference type="SUPFAM" id="SSF63380">
    <property type="entry name" value="Riboflavin synthase domain-like"/>
    <property type="match status" value="1"/>
</dbReference>
<dbReference type="InterPro" id="IPR023208">
    <property type="entry name" value="P450R"/>
</dbReference>
<keyword evidence="4 20" id="KW-0288">FMN</keyword>
<dbReference type="FunFam" id="3.40.50.80:FF:000018">
    <property type="entry name" value="NADPH--cytochrome P450 reductase"/>
    <property type="match status" value="1"/>
</dbReference>
<feature type="binding site" evidence="20">
    <location>
        <begin position="77"/>
        <end position="82"/>
    </location>
    <ligand>
        <name>FMN</name>
        <dbReference type="ChEBI" id="CHEBI:58210"/>
    </ligand>
</feature>
<dbReference type="GO" id="GO:0050661">
    <property type="term" value="F:NADP binding"/>
    <property type="evidence" value="ECO:0007669"/>
    <property type="project" value="UniProtKB-UniRule"/>
</dbReference>
<evidence type="ECO:0000259" key="23">
    <source>
        <dbReference type="PROSITE" id="PS51384"/>
    </source>
</evidence>
<dbReference type="PANTHER" id="PTHR19384">
    <property type="entry name" value="NITRIC OXIDE SYNTHASE-RELATED"/>
    <property type="match status" value="1"/>
</dbReference>
<keyword evidence="1 20" id="KW-1003">Cell membrane</keyword>
<feature type="binding site" evidence="20">
    <location>
        <position position="615"/>
    </location>
    <ligand>
        <name>NADP(+)</name>
        <dbReference type="ChEBI" id="CHEBI:58349"/>
    </ligand>
</feature>
<dbReference type="GO" id="GO:0003958">
    <property type="term" value="F:NADPH-hemoprotein reductase activity"/>
    <property type="evidence" value="ECO:0007669"/>
    <property type="project" value="UniProtKB-UniRule"/>
</dbReference>
<dbReference type="InterPro" id="IPR001094">
    <property type="entry name" value="Flavdoxin-like"/>
</dbReference>
<dbReference type="Gene3D" id="3.40.50.80">
    <property type="entry name" value="Nucleotide-binding domain of ferredoxin-NADP reductase (FNR) module"/>
    <property type="match status" value="1"/>
</dbReference>
<feature type="binding site" evidence="20">
    <location>
        <begin position="702"/>
        <end position="706"/>
    </location>
    <ligand>
        <name>NADP(+)</name>
        <dbReference type="ChEBI" id="CHEBI:58349"/>
    </ligand>
</feature>
<feature type="binding site" evidence="20">
    <location>
        <position position="778"/>
    </location>
    <ligand>
        <name>FAD</name>
        <dbReference type="ChEBI" id="CHEBI:57692"/>
    </ligand>
</feature>
<dbReference type="InterPro" id="IPR017927">
    <property type="entry name" value="FAD-bd_FR_type"/>
</dbReference>
<evidence type="ECO:0000256" key="11">
    <source>
        <dbReference type="ARBA" id="ARBA00022989"/>
    </source>
</evidence>
<dbReference type="SUPFAM" id="SSF52218">
    <property type="entry name" value="Flavoproteins"/>
    <property type="match status" value="1"/>
</dbReference>
<evidence type="ECO:0000256" key="13">
    <source>
        <dbReference type="ARBA" id="ARBA00023011"/>
    </source>
</evidence>
<keyword evidence="16 20" id="KW-0472">Membrane</keyword>
<keyword evidence="11" id="KW-1133">Transmembrane helix</keyword>
<dbReference type="Pfam" id="PF00667">
    <property type="entry name" value="FAD_binding_1"/>
    <property type="match status" value="1"/>
</dbReference>
<dbReference type="PANTHER" id="PTHR19384:SF17">
    <property type="entry name" value="NADPH--CYTOCHROME P450 REDUCTASE"/>
    <property type="match status" value="1"/>
</dbReference>
<dbReference type="InterPro" id="IPR003097">
    <property type="entry name" value="CysJ-like_FAD-binding"/>
</dbReference>
<dbReference type="GO" id="GO:0006696">
    <property type="term" value="P:ergosterol biosynthetic process"/>
    <property type="evidence" value="ECO:0007669"/>
    <property type="project" value="UniProtKB-UniRule"/>
</dbReference>
<evidence type="ECO:0000256" key="4">
    <source>
        <dbReference type="ARBA" id="ARBA00022643"/>
    </source>
</evidence>
<keyword evidence="7 20" id="KW-0256">Endoplasmic reticulum</keyword>
<keyword evidence="8 20" id="KW-0274">FAD</keyword>
<comment type="similarity">
    <text evidence="20">Belongs to the NADPH--cytochrome P450 reductase family.</text>
</comment>
<dbReference type="GO" id="GO:0050660">
    <property type="term" value="F:flavin adenine dinucleotide binding"/>
    <property type="evidence" value="ECO:0007669"/>
    <property type="project" value="UniProtKB-UniRule"/>
</dbReference>
<dbReference type="PRINTS" id="PR00369">
    <property type="entry name" value="FLAVODOXIN"/>
</dbReference>
<dbReference type="GO" id="GO:0005829">
    <property type="term" value="C:cytosol"/>
    <property type="evidence" value="ECO:0007669"/>
    <property type="project" value="TreeGrafter"/>
</dbReference>
<dbReference type="EC" id="1.6.2.4" evidence="20"/>
<keyword evidence="18 20" id="KW-0753">Steroid metabolism</keyword>
<dbReference type="HAMAP" id="MF_03212">
    <property type="entry name" value="NCPR"/>
    <property type="match status" value="1"/>
</dbReference>
<evidence type="ECO:0000256" key="10">
    <source>
        <dbReference type="ARBA" id="ARBA00022955"/>
    </source>
</evidence>
<dbReference type="InterPro" id="IPR001433">
    <property type="entry name" value="OxRdtase_FAD/NAD-bd"/>
</dbReference>
<dbReference type="FunFam" id="1.20.990.10:FF:000009">
    <property type="entry name" value="NADPH--cytochrome P450 reductase"/>
    <property type="match status" value="1"/>
</dbReference>
<feature type="binding site" evidence="20">
    <location>
        <begin position="526"/>
        <end position="529"/>
    </location>
    <ligand>
        <name>FAD</name>
        <dbReference type="ChEBI" id="CHEBI:57692"/>
    </ligand>
</feature>
<gene>
    <name evidence="24" type="ORF">FFLO_03186</name>
</gene>
<keyword evidence="14 20" id="KW-0443">Lipid metabolism</keyword>
<comment type="similarity">
    <text evidence="20">In the N-terminal section; belongs to the flavodoxin family.</text>
</comment>
<dbReference type="Pfam" id="PF00175">
    <property type="entry name" value="NAD_binding_1"/>
    <property type="match status" value="1"/>
</dbReference>
<evidence type="ECO:0000256" key="8">
    <source>
        <dbReference type="ARBA" id="ARBA00022827"/>
    </source>
</evidence>
<keyword evidence="25" id="KW-1185">Reference proteome</keyword>
<feature type="region of interest" description="Disordered" evidence="21">
    <location>
        <begin position="556"/>
        <end position="575"/>
    </location>
</feature>
<evidence type="ECO:0000256" key="1">
    <source>
        <dbReference type="ARBA" id="ARBA00022475"/>
    </source>
</evidence>
<dbReference type="SUPFAM" id="SSF52343">
    <property type="entry name" value="Ferredoxin reductase-like, C-terminal NADP-linked domain"/>
    <property type="match status" value="1"/>
</dbReference>
<keyword evidence="17 20" id="KW-1207">Sterol metabolism</keyword>
<dbReference type="InterPro" id="IPR017938">
    <property type="entry name" value="Riboflavin_synthase-like_b-brl"/>
</dbReference>
<keyword evidence="6 20" id="KW-1000">Mitochondrion outer membrane</keyword>
<sequence>MPTPADTLIVVLLVLLPVLYFYKDSLPLIGKPSKNSGDRAGVNGNGSKGGVEEEGDPRDWLEQMNKANKRCIMFYGSQTGTAEEYAIRLAKEAKSKFGISSLVCDPEEYDFTKLDAAAEGDKVVFFLMATYGEGDPTDNAQPLVEFLMDDEVQFSMEREGGERLKGLKYVVFGLGNRTYEHFNEVARKLDKRLTELGATRVGERGEGDDDKSMEEDYLAWKDPMWVDFQRVTGIEEGGSGDVADFVVQELSADAAEKEKVFHGELSARALAFVGTANGGGPTSGTITKTGIPDAKNPYLAPVKVARELFSVDSDRNCIHVEFDIKDSGVVYQTGDHVGVWPTNPDVEVDRILCVLGLAGEDKRHRAIKVESLDPTLAKIPFPTPATYDAIFRHYLDVSAVASRQTLALLARFAPNAEVGERLSKLGTDKDAYNKHVQGPALKLAEVLQAVAGDDLHQVPSVGNTTVWKDIPFDRIISVIPRLQPRFYSISSSPKLYPDSIHITAVVLKYESQPSEHHGGRSRFVYGVGTNFIMNVKMAQEGNAGKAPVMADQRQQPNSAPSIVHPQASTPKYKISGPRERHFRDEKYLVPVHVRRSTFRLPTSPKIPIIMIGPGTGVAPFRGFVQERLAAAQRAITKAGPGATPESALKDWAEMFLFYGCRKEDEDYLYRDEWPEYQRGLGGKLNLEVAVSRSERRKPDGSKVYVQDLLWDARDKLVPLILEKRAYIYICGDAKNMAHSVEQKLMAMLGEAKGGSAEVEGAKEFKLLKERQRLLLDVWS</sequence>
<feature type="region of interest" description="Disordered" evidence="21">
    <location>
        <begin position="33"/>
        <end position="57"/>
    </location>
</feature>
<evidence type="ECO:0000256" key="6">
    <source>
        <dbReference type="ARBA" id="ARBA00022787"/>
    </source>
</evidence>
<dbReference type="PROSITE" id="PS51384">
    <property type="entry name" value="FAD_FR"/>
    <property type="match status" value="1"/>
</dbReference>
<feature type="binding site" evidence="20">
    <location>
        <position position="315"/>
    </location>
    <ligand>
        <name>NADP(+)</name>
        <dbReference type="ChEBI" id="CHEBI:58349"/>
    </ligand>
</feature>
<dbReference type="CDD" id="cd06204">
    <property type="entry name" value="CYPOR"/>
    <property type="match status" value="1"/>
</dbReference>
<dbReference type="GO" id="GO:0005741">
    <property type="term" value="C:mitochondrial outer membrane"/>
    <property type="evidence" value="ECO:0007669"/>
    <property type="project" value="UniProtKB-SubCell"/>
</dbReference>
<reference evidence="24" key="1">
    <citation type="submission" date="2020-04" db="EMBL/GenBank/DDBJ databases">
        <title>Analysis of mating type loci in Filobasidium floriforme.</title>
        <authorList>
            <person name="Nowrousian M."/>
        </authorList>
    </citation>
    <scope>NUCLEOTIDE SEQUENCE</scope>
    <source>
        <strain evidence="24">CBS 6242</strain>
    </source>
</reference>
<dbReference type="GO" id="GO:0010181">
    <property type="term" value="F:FMN binding"/>
    <property type="evidence" value="ECO:0007669"/>
    <property type="project" value="UniProtKB-UniRule"/>
</dbReference>
<dbReference type="InterPro" id="IPR029039">
    <property type="entry name" value="Flavoprotein-like_sf"/>
</dbReference>
<dbReference type="GO" id="GO:0005886">
    <property type="term" value="C:plasma membrane"/>
    <property type="evidence" value="ECO:0007669"/>
    <property type="project" value="UniProtKB-SubCell"/>
</dbReference>
<evidence type="ECO:0000256" key="5">
    <source>
        <dbReference type="ARBA" id="ARBA00022692"/>
    </source>
</evidence>
<evidence type="ECO:0000256" key="15">
    <source>
        <dbReference type="ARBA" id="ARBA00023128"/>
    </source>
</evidence>
<comment type="cofactor">
    <cofactor evidence="20">
        <name>FAD</name>
        <dbReference type="ChEBI" id="CHEBI:57692"/>
    </cofactor>
    <text evidence="20">Binds 1 FAD per monomer.</text>
</comment>
<evidence type="ECO:0000313" key="24">
    <source>
        <dbReference type="EMBL" id="KAG7548981.1"/>
    </source>
</evidence>
<dbReference type="Gene3D" id="3.40.50.360">
    <property type="match status" value="1"/>
</dbReference>
<keyword evidence="10 20" id="KW-0752">Steroid biosynthesis</keyword>
<dbReference type="Gene3D" id="2.40.30.10">
    <property type="entry name" value="Translation factors"/>
    <property type="match status" value="2"/>
</dbReference>
<feature type="binding site" evidence="20">
    <location>
        <position position="209"/>
    </location>
    <ligand>
        <name>FMN</name>
        <dbReference type="ChEBI" id="CHEBI:58210"/>
    </ligand>
</feature>
<dbReference type="PROSITE" id="PS50902">
    <property type="entry name" value="FLAVODOXIN_LIKE"/>
    <property type="match status" value="1"/>
</dbReference>
<keyword evidence="5" id="KW-0812">Transmembrane</keyword>
<comment type="caution">
    <text evidence="20">Lacks conserved residue(s) required for the propagation of feature annotation.</text>
</comment>
<evidence type="ECO:0000256" key="19">
    <source>
        <dbReference type="ARBA" id="ARBA00049342"/>
    </source>
</evidence>
<keyword evidence="9 20" id="KW-0521">NADP</keyword>
<keyword evidence="2 20" id="KW-0444">Lipid biosynthesis</keyword>